<dbReference type="InterPro" id="IPR053910">
    <property type="entry name" value="RsmI_HTH"/>
</dbReference>
<proteinExistence type="predicted"/>
<evidence type="ECO:0000313" key="2">
    <source>
        <dbReference type="EMBL" id="CCM63249.1"/>
    </source>
</evidence>
<dbReference type="RefSeq" id="WP_012225570.1">
    <property type="nucleotide sequence ID" value="NZ_HG422565.1"/>
</dbReference>
<dbReference type="AlphaFoldDB" id="R4YXR4"/>
<dbReference type="Proteomes" id="UP000018291">
    <property type="component" value="Unassembled WGS sequence"/>
</dbReference>
<gene>
    <name evidence="2" type="ORF">BN381_20073</name>
</gene>
<sequence>MERALAALAGSGLDSTRFTVLAEVGDARGRLDRSMTSVLAVPPGGIGMVLDDLDAGGSVAWVADPSAAPGGASTADAEPVAEPMSDWSFGTVADLRAEPPIDADRQAGWLIVEAEVPGEASDAEVTAAIEELLAGGTSPSRAAKEVARRFGVPKRRVYELALRAER</sequence>
<feature type="domain" description="RsmI HTH" evidence="1">
    <location>
        <begin position="119"/>
        <end position="163"/>
    </location>
</feature>
<evidence type="ECO:0000259" key="1">
    <source>
        <dbReference type="Pfam" id="PF23016"/>
    </source>
</evidence>
<dbReference type="STRING" id="1229780.BN381_20073"/>
<dbReference type="HOGENOM" id="CLU_1599714_0_0_11"/>
<protein>
    <recommendedName>
        <fullName evidence="1">RsmI HTH domain-containing protein</fullName>
    </recommendedName>
</protein>
<organism evidence="2 3">
    <name type="scientific">Candidatus Neomicrothrix parvicella RN1</name>
    <dbReference type="NCBI Taxonomy" id="1229780"/>
    <lineage>
        <taxon>Bacteria</taxon>
        <taxon>Bacillati</taxon>
        <taxon>Actinomycetota</taxon>
        <taxon>Acidimicrobiia</taxon>
        <taxon>Acidimicrobiales</taxon>
        <taxon>Microthrixaceae</taxon>
        <taxon>Candidatus Neomicrothrix</taxon>
    </lineage>
</organism>
<comment type="caution">
    <text evidence="2">The sequence shown here is derived from an EMBL/GenBank/DDBJ whole genome shotgun (WGS) entry which is preliminary data.</text>
</comment>
<dbReference type="Pfam" id="PF23016">
    <property type="entry name" value="RsmI_C"/>
    <property type="match status" value="1"/>
</dbReference>
<name>R4YXR4_9ACTN</name>
<evidence type="ECO:0000313" key="3">
    <source>
        <dbReference type="Proteomes" id="UP000018291"/>
    </source>
</evidence>
<reference evidence="2 3" key="1">
    <citation type="journal article" date="2013" name="ISME J.">
        <title>Metabolic model for the filamentous 'Candidatus Microthrix parvicella' based on genomic and metagenomic analyses.</title>
        <authorList>
            <person name="Jon McIlroy S."/>
            <person name="Kristiansen R."/>
            <person name="Albertsen M."/>
            <person name="Michael Karst S."/>
            <person name="Rossetti S."/>
            <person name="Lund Nielsen J."/>
            <person name="Tandoi V."/>
            <person name="James Seviour R."/>
            <person name="Nielsen P.H."/>
        </authorList>
    </citation>
    <scope>NUCLEOTIDE SEQUENCE [LARGE SCALE GENOMIC DNA]</scope>
    <source>
        <strain evidence="2 3">RN1</strain>
    </source>
</reference>
<accession>R4YXR4</accession>
<dbReference type="EMBL" id="CANL01000012">
    <property type="protein sequence ID" value="CCM63249.1"/>
    <property type="molecule type" value="Genomic_DNA"/>
</dbReference>
<keyword evidence="3" id="KW-1185">Reference proteome</keyword>